<evidence type="ECO:0000256" key="1">
    <source>
        <dbReference type="SAM" id="MobiDB-lite"/>
    </source>
</evidence>
<feature type="region of interest" description="Disordered" evidence="1">
    <location>
        <begin position="1"/>
        <end position="186"/>
    </location>
</feature>
<gene>
    <name evidence="2" type="ORF">C8F04DRAFT_1049681</name>
</gene>
<sequence>MASTSAPNRPRPRPKPRVKPVDEPSSSNANASSVPIPVVVDDDAMFLRNQGRSQQTWKKLETINKVVPKHKAARSDSDGDSDSPRPKKQKKKMSGGDTAQAKIARLQSETLSSDSDSDSDILVLGGASSTPKTKRKRRSRSRSITPPPPVSKQTHQLTKAIVRKTLDAKQEQQRTPSPPPEFDESNDTIILDPELQQIMHMAAARASRSHSEPAESDVDQVVDTLEITVKWRPHPLNEAGKETEAIFKLNRTDNFSELFEAVAEDESILVESLIMSYKSVQVYPSVTPAALDLWEDAELTACDKTTWEYLRAHPAAAAANPAPLMDVSDSEDDDDAAAASPTSNTQESDAESDAGGETFKLVLQSGVTKAITLTVRPTTTCGAIVQAFLKKAGIADKYGGTKTPRQSLGGKGKGKKAAAAAPEKIPQLMIDGDKLAAHVPIGDMDLDDGDTVDVVGL</sequence>
<keyword evidence="3" id="KW-1185">Reference proteome</keyword>
<evidence type="ECO:0000313" key="2">
    <source>
        <dbReference type="EMBL" id="KAJ7021623.1"/>
    </source>
</evidence>
<comment type="caution">
    <text evidence="2">The sequence shown here is derived from an EMBL/GenBank/DDBJ whole genome shotgun (WGS) entry which is preliminary data.</text>
</comment>
<dbReference type="Gene3D" id="3.10.20.90">
    <property type="entry name" value="Phosphatidylinositol 3-kinase Catalytic Subunit, Chain A, domain 1"/>
    <property type="match status" value="2"/>
</dbReference>
<dbReference type="CDD" id="cd01763">
    <property type="entry name" value="Ubl_SUMO_like"/>
    <property type="match status" value="1"/>
</dbReference>
<feature type="compositionally biased region" description="Basic residues" evidence="1">
    <location>
        <begin position="132"/>
        <end position="141"/>
    </location>
</feature>
<dbReference type="Proteomes" id="UP001218188">
    <property type="component" value="Unassembled WGS sequence"/>
</dbReference>
<name>A0AAD6WNZ0_9AGAR</name>
<protein>
    <recommendedName>
        <fullName evidence="4">Rad60/SUMO-like domain-containing protein</fullName>
    </recommendedName>
</protein>
<evidence type="ECO:0000313" key="3">
    <source>
        <dbReference type="Proteomes" id="UP001218188"/>
    </source>
</evidence>
<organism evidence="2 3">
    <name type="scientific">Mycena alexandri</name>
    <dbReference type="NCBI Taxonomy" id="1745969"/>
    <lineage>
        <taxon>Eukaryota</taxon>
        <taxon>Fungi</taxon>
        <taxon>Dikarya</taxon>
        <taxon>Basidiomycota</taxon>
        <taxon>Agaricomycotina</taxon>
        <taxon>Agaricomycetes</taxon>
        <taxon>Agaricomycetidae</taxon>
        <taxon>Agaricales</taxon>
        <taxon>Marasmiineae</taxon>
        <taxon>Mycenaceae</taxon>
        <taxon>Mycena</taxon>
    </lineage>
</organism>
<dbReference type="EMBL" id="JARJCM010000227">
    <property type="protein sequence ID" value="KAJ7021623.1"/>
    <property type="molecule type" value="Genomic_DNA"/>
</dbReference>
<evidence type="ECO:0008006" key="4">
    <source>
        <dbReference type="Google" id="ProtNLM"/>
    </source>
</evidence>
<dbReference type="AlphaFoldDB" id="A0AAD6WNZ0"/>
<feature type="compositionally biased region" description="Basic and acidic residues" evidence="1">
    <location>
        <begin position="73"/>
        <end position="85"/>
    </location>
</feature>
<accession>A0AAD6WNZ0</accession>
<proteinExistence type="predicted"/>
<feature type="region of interest" description="Disordered" evidence="1">
    <location>
        <begin position="321"/>
        <end position="354"/>
    </location>
</feature>
<reference evidence="2" key="1">
    <citation type="submission" date="2023-03" db="EMBL/GenBank/DDBJ databases">
        <title>Massive genome expansion in bonnet fungi (Mycena s.s.) driven by repeated elements and novel gene families across ecological guilds.</title>
        <authorList>
            <consortium name="Lawrence Berkeley National Laboratory"/>
            <person name="Harder C.B."/>
            <person name="Miyauchi S."/>
            <person name="Viragh M."/>
            <person name="Kuo A."/>
            <person name="Thoen E."/>
            <person name="Andreopoulos B."/>
            <person name="Lu D."/>
            <person name="Skrede I."/>
            <person name="Drula E."/>
            <person name="Henrissat B."/>
            <person name="Morin E."/>
            <person name="Kohler A."/>
            <person name="Barry K."/>
            <person name="LaButti K."/>
            <person name="Morin E."/>
            <person name="Salamov A."/>
            <person name="Lipzen A."/>
            <person name="Mereny Z."/>
            <person name="Hegedus B."/>
            <person name="Baldrian P."/>
            <person name="Stursova M."/>
            <person name="Weitz H."/>
            <person name="Taylor A."/>
            <person name="Grigoriev I.V."/>
            <person name="Nagy L.G."/>
            <person name="Martin F."/>
            <person name="Kauserud H."/>
        </authorList>
    </citation>
    <scope>NUCLEOTIDE SEQUENCE</scope>
    <source>
        <strain evidence="2">CBHHK200</strain>
    </source>
</reference>